<feature type="region of interest" description="Disordered" evidence="1">
    <location>
        <begin position="35"/>
        <end position="57"/>
    </location>
</feature>
<dbReference type="EnsemblProtists" id="EKX44639">
    <property type="protein sequence ID" value="EKX44639"/>
    <property type="gene ID" value="GUITHDRAFT_109414"/>
</dbReference>
<dbReference type="EMBL" id="JH993003">
    <property type="protein sequence ID" value="EKX44639.1"/>
    <property type="molecule type" value="Genomic_DNA"/>
</dbReference>
<accession>L1J956</accession>
<reference evidence="4" key="2">
    <citation type="submission" date="2012-11" db="EMBL/GenBank/DDBJ databases">
        <authorList>
            <person name="Kuo A."/>
            <person name="Curtis B.A."/>
            <person name="Tanifuji G."/>
            <person name="Burki F."/>
            <person name="Gruber A."/>
            <person name="Irimia M."/>
            <person name="Maruyama S."/>
            <person name="Arias M.C."/>
            <person name="Ball S.G."/>
            <person name="Gile G.H."/>
            <person name="Hirakawa Y."/>
            <person name="Hopkins J.F."/>
            <person name="Rensing S.A."/>
            <person name="Schmutz J."/>
            <person name="Symeonidi A."/>
            <person name="Elias M."/>
            <person name="Eveleigh R.J."/>
            <person name="Herman E.K."/>
            <person name="Klute M.J."/>
            <person name="Nakayama T."/>
            <person name="Obornik M."/>
            <person name="Reyes-Prieto A."/>
            <person name="Armbrust E.V."/>
            <person name="Aves S.J."/>
            <person name="Beiko R.G."/>
            <person name="Coutinho P."/>
            <person name="Dacks J.B."/>
            <person name="Durnford D.G."/>
            <person name="Fast N.M."/>
            <person name="Green B.R."/>
            <person name="Grisdale C."/>
            <person name="Hempe F."/>
            <person name="Henrissat B."/>
            <person name="Hoppner M.P."/>
            <person name="Ishida K.-I."/>
            <person name="Kim E."/>
            <person name="Koreny L."/>
            <person name="Kroth P.G."/>
            <person name="Liu Y."/>
            <person name="Malik S.-B."/>
            <person name="Maier U.G."/>
            <person name="McRose D."/>
            <person name="Mock T."/>
            <person name="Neilson J.A."/>
            <person name="Onodera N.T."/>
            <person name="Poole A.M."/>
            <person name="Pritham E.J."/>
            <person name="Richards T.A."/>
            <person name="Rocap G."/>
            <person name="Roy S.W."/>
            <person name="Sarai C."/>
            <person name="Schaack S."/>
            <person name="Shirato S."/>
            <person name="Slamovits C.H."/>
            <person name="Spencer D.F."/>
            <person name="Suzuki S."/>
            <person name="Worden A.Z."/>
            <person name="Zauner S."/>
            <person name="Barry K."/>
            <person name="Bell C."/>
            <person name="Bharti A.K."/>
            <person name="Crow J.A."/>
            <person name="Grimwood J."/>
            <person name="Kramer R."/>
            <person name="Lindquist E."/>
            <person name="Lucas S."/>
            <person name="Salamov A."/>
            <person name="McFadden G.I."/>
            <person name="Lane C.E."/>
            <person name="Keeling P.J."/>
            <person name="Gray M.W."/>
            <person name="Grigoriev I.V."/>
            <person name="Archibald J.M."/>
        </authorList>
    </citation>
    <scope>NUCLEOTIDE SEQUENCE</scope>
    <source>
        <strain evidence="4">CCMP2712</strain>
    </source>
</reference>
<dbReference type="GeneID" id="17301316"/>
<dbReference type="Proteomes" id="UP000011087">
    <property type="component" value="Unassembled WGS sequence"/>
</dbReference>
<protein>
    <submittedName>
        <fullName evidence="2 3">Uncharacterized protein</fullName>
    </submittedName>
</protein>
<evidence type="ECO:0000313" key="3">
    <source>
        <dbReference type="EnsemblProtists" id="EKX44639"/>
    </source>
</evidence>
<dbReference type="HOGENOM" id="CLU_2101597_0_0_1"/>
<proteinExistence type="predicted"/>
<sequence length="116" mass="13000">MWMLALDQQSRYDGACLPRLLKGLIVEGSEAPSILRAGQRSRSPFADSDRKQRHKLSCRNKSRLSLQDKMDIVSLFYSPMPPSSSTTQVVTQSSIAKMYGKSRSAICKVLKLQSIH</sequence>
<dbReference type="RefSeq" id="XP_005831619.1">
    <property type="nucleotide sequence ID" value="XM_005831562.1"/>
</dbReference>
<keyword evidence="4" id="KW-1185">Reference proteome</keyword>
<dbReference type="PaxDb" id="55529-EKX44639"/>
<evidence type="ECO:0000256" key="1">
    <source>
        <dbReference type="SAM" id="MobiDB-lite"/>
    </source>
</evidence>
<gene>
    <name evidence="2" type="ORF">GUITHDRAFT_109414</name>
</gene>
<reference evidence="3" key="3">
    <citation type="submission" date="2015-06" db="UniProtKB">
        <authorList>
            <consortium name="EnsemblProtists"/>
        </authorList>
    </citation>
    <scope>IDENTIFICATION</scope>
</reference>
<dbReference type="KEGG" id="gtt:GUITHDRAFT_109414"/>
<organism evidence="2">
    <name type="scientific">Guillardia theta (strain CCMP2712)</name>
    <name type="common">Cryptophyte</name>
    <dbReference type="NCBI Taxonomy" id="905079"/>
    <lineage>
        <taxon>Eukaryota</taxon>
        <taxon>Cryptophyceae</taxon>
        <taxon>Pyrenomonadales</taxon>
        <taxon>Geminigeraceae</taxon>
        <taxon>Guillardia</taxon>
    </lineage>
</organism>
<dbReference type="AlphaFoldDB" id="L1J956"/>
<reference evidence="2 4" key="1">
    <citation type="journal article" date="2012" name="Nature">
        <title>Algal genomes reveal evolutionary mosaicism and the fate of nucleomorphs.</title>
        <authorList>
            <consortium name="DOE Joint Genome Institute"/>
            <person name="Curtis B.A."/>
            <person name="Tanifuji G."/>
            <person name="Burki F."/>
            <person name="Gruber A."/>
            <person name="Irimia M."/>
            <person name="Maruyama S."/>
            <person name="Arias M.C."/>
            <person name="Ball S.G."/>
            <person name="Gile G.H."/>
            <person name="Hirakawa Y."/>
            <person name="Hopkins J.F."/>
            <person name="Kuo A."/>
            <person name="Rensing S.A."/>
            <person name="Schmutz J."/>
            <person name="Symeonidi A."/>
            <person name="Elias M."/>
            <person name="Eveleigh R.J."/>
            <person name="Herman E.K."/>
            <person name="Klute M.J."/>
            <person name="Nakayama T."/>
            <person name="Obornik M."/>
            <person name="Reyes-Prieto A."/>
            <person name="Armbrust E.V."/>
            <person name="Aves S.J."/>
            <person name="Beiko R.G."/>
            <person name="Coutinho P."/>
            <person name="Dacks J.B."/>
            <person name="Durnford D.G."/>
            <person name="Fast N.M."/>
            <person name="Green B.R."/>
            <person name="Grisdale C.J."/>
            <person name="Hempel F."/>
            <person name="Henrissat B."/>
            <person name="Hoppner M.P."/>
            <person name="Ishida K."/>
            <person name="Kim E."/>
            <person name="Koreny L."/>
            <person name="Kroth P.G."/>
            <person name="Liu Y."/>
            <person name="Malik S.B."/>
            <person name="Maier U.G."/>
            <person name="McRose D."/>
            <person name="Mock T."/>
            <person name="Neilson J.A."/>
            <person name="Onodera N.T."/>
            <person name="Poole A.M."/>
            <person name="Pritham E.J."/>
            <person name="Richards T.A."/>
            <person name="Rocap G."/>
            <person name="Roy S.W."/>
            <person name="Sarai C."/>
            <person name="Schaack S."/>
            <person name="Shirato S."/>
            <person name="Slamovits C.H."/>
            <person name="Spencer D.F."/>
            <person name="Suzuki S."/>
            <person name="Worden A.Z."/>
            <person name="Zauner S."/>
            <person name="Barry K."/>
            <person name="Bell C."/>
            <person name="Bharti A.K."/>
            <person name="Crow J.A."/>
            <person name="Grimwood J."/>
            <person name="Kramer R."/>
            <person name="Lindquist E."/>
            <person name="Lucas S."/>
            <person name="Salamov A."/>
            <person name="McFadden G.I."/>
            <person name="Lane C.E."/>
            <person name="Keeling P.J."/>
            <person name="Gray M.W."/>
            <person name="Grigoriev I.V."/>
            <person name="Archibald J.M."/>
        </authorList>
    </citation>
    <scope>NUCLEOTIDE SEQUENCE</scope>
    <source>
        <strain evidence="2 4">CCMP2712</strain>
    </source>
</reference>
<evidence type="ECO:0000313" key="2">
    <source>
        <dbReference type="EMBL" id="EKX44639.1"/>
    </source>
</evidence>
<name>L1J956_GUITC</name>
<evidence type="ECO:0000313" key="4">
    <source>
        <dbReference type="Proteomes" id="UP000011087"/>
    </source>
</evidence>